<dbReference type="Proteomes" id="UP000247233">
    <property type="component" value="Unassembled WGS sequence"/>
</dbReference>
<evidence type="ECO:0000313" key="2">
    <source>
        <dbReference type="EMBL" id="PWY77513.1"/>
    </source>
</evidence>
<dbReference type="VEuPathDB" id="FungiDB:BO70DRAFT_363456"/>
<evidence type="ECO:0008006" key="4">
    <source>
        <dbReference type="Google" id="ProtNLM"/>
    </source>
</evidence>
<evidence type="ECO:0000313" key="3">
    <source>
        <dbReference type="Proteomes" id="UP000247233"/>
    </source>
</evidence>
<accession>A0A317VT63</accession>
<dbReference type="GeneID" id="37065803"/>
<gene>
    <name evidence="2" type="ORF">BO70DRAFT_363456</name>
</gene>
<proteinExistence type="predicted"/>
<comment type="caution">
    <text evidence="2">The sequence shown here is derived from an EMBL/GenBank/DDBJ whole genome shotgun (WGS) entry which is preliminary data.</text>
</comment>
<dbReference type="AlphaFoldDB" id="A0A317VT63"/>
<sequence length="73" mass="8160">MDLAYSGRRIPFSSVLFLSVSLPAASEVPTRCTLLHSVTNYLSLVLKCKTYCFELHHLPGDHCQFTPYARSIG</sequence>
<evidence type="ECO:0000256" key="1">
    <source>
        <dbReference type="SAM" id="SignalP"/>
    </source>
</evidence>
<reference evidence="2 3" key="1">
    <citation type="submission" date="2016-12" db="EMBL/GenBank/DDBJ databases">
        <title>The genomes of Aspergillus section Nigri reveals drivers in fungal speciation.</title>
        <authorList>
            <consortium name="DOE Joint Genome Institute"/>
            <person name="Vesth T.C."/>
            <person name="Nybo J."/>
            <person name="Theobald S."/>
            <person name="Brandl J."/>
            <person name="Frisvad J.C."/>
            <person name="Nielsen K.F."/>
            <person name="Lyhne E.K."/>
            <person name="Kogle M.E."/>
            <person name="Kuo A."/>
            <person name="Riley R."/>
            <person name="Clum A."/>
            <person name="Nolan M."/>
            <person name="Lipzen A."/>
            <person name="Salamov A."/>
            <person name="Henrissat B."/>
            <person name="Wiebenga A."/>
            <person name="De Vries R.P."/>
            <person name="Grigoriev I.V."/>
            <person name="Mortensen U.H."/>
            <person name="Andersen M.R."/>
            <person name="Baker S.E."/>
        </authorList>
    </citation>
    <scope>NUCLEOTIDE SEQUENCE [LARGE SCALE GENOMIC DNA]</scope>
    <source>
        <strain evidence="2 3">CBS 117.55</strain>
    </source>
</reference>
<feature type="chain" id="PRO_5016279659" description="Secreted protein" evidence="1">
    <location>
        <begin position="27"/>
        <end position="73"/>
    </location>
</feature>
<dbReference type="EMBL" id="MSFL01000018">
    <property type="protein sequence ID" value="PWY77513.1"/>
    <property type="molecule type" value="Genomic_DNA"/>
</dbReference>
<keyword evidence="1" id="KW-0732">Signal</keyword>
<organism evidence="2 3">
    <name type="scientific">Aspergillus heteromorphus CBS 117.55</name>
    <dbReference type="NCBI Taxonomy" id="1448321"/>
    <lineage>
        <taxon>Eukaryota</taxon>
        <taxon>Fungi</taxon>
        <taxon>Dikarya</taxon>
        <taxon>Ascomycota</taxon>
        <taxon>Pezizomycotina</taxon>
        <taxon>Eurotiomycetes</taxon>
        <taxon>Eurotiomycetidae</taxon>
        <taxon>Eurotiales</taxon>
        <taxon>Aspergillaceae</taxon>
        <taxon>Aspergillus</taxon>
        <taxon>Aspergillus subgen. Circumdati</taxon>
    </lineage>
</organism>
<feature type="signal peptide" evidence="1">
    <location>
        <begin position="1"/>
        <end position="26"/>
    </location>
</feature>
<keyword evidence="3" id="KW-1185">Reference proteome</keyword>
<name>A0A317VT63_9EURO</name>
<protein>
    <recommendedName>
        <fullName evidence="4">Secreted protein</fullName>
    </recommendedName>
</protein>
<dbReference type="RefSeq" id="XP_025398086.1">
    <property type="nucleotide sequence ID" value="XM_025543566.1"/>
</dbReference>